<evidence type="ECO:0000313" key="3">
    <source>
        <dbReference type="Proteomes" id="UP000653472"/>
    </source>
</evidence>
<proteinExistence type="predicted"/>
<accession>A0A969WFT9</accession>
<dbReference type="GO" id="GO:0016020">
    <property type="term" value="C:membrane"/>
    <property type="evidence" value="ECO:0007669"/>
    <property type="project" value="TreeGrafter"/>
</dbReference>
<dbReference type="Gene3D" id="3.40.50.1820">
    <property type="entry name" value="alpha/beta hydrolase"/>
    <property type="match status" value="1"/>
</dbReference>
<dbReference type="InterPro" id="IPR050266">
    <property type="entry name" value="AB_hydrolase_sf"/>
</dbReference>
<dbReference type="GO" id="GO:0046464">
    <property type="term" value="P:acylglycerol catabolic process"/>
    <property type="evidence" value="ECO:0007669"/>
    <property type="project" value="TreeGrafter"/>
</dbReference>
<dbReference type="PANTHER" id="PTHR43798:SF33">
    <property type="entry name" value="HYDROLASE, PUTATIVE (AFU_ORTHOLOGUE AFUA_2G14860)-RELATED"/>
    <property type="match status" value="1"/>
</dbReference>
<dbReference type="Proteomes" id="UP000653472">
    <property type="component" value="Unassembled WGS sequence"/>
</dbReference>
<protein>
    <submittedName>
        <fullName evidence="2">Alpha/beta fold hydrolase</fullName>
    </submittedName>
</protein>
<feature type="domain" description="AB hydrolase-1" evidence="1">
    <location>
        <begin position="29"/>
        <end position="260"/>
    </location>
</feature>
<dbReference type="Pfam" id="PF00561">
    <property type="entry name" value="Abhydrolase_1"/>
    <property type="match status" value="1"/>
</dbReference>
<evidence type="ECO:0000259" key="1">
    <source>
        <dbReference type="Pfam" id="PF00561"/>
    </source>
</evidence>
<keyword evidence="2" id="KW-0378">Hydrolase</keyword>
<dbReference type="InterPro" id="IPR000639">
    <property type="entry name" value="Epox_hydrolase-like"/>
</dbReference>
<evidence type="ECO:0000313" key="2">
    <source>
        <dbReference type="EMBL" id="NKF23940.1"/>
    </source>
</evidence>
<dbReference type="AlphaFoldDB" id="A0A969WFT9"/>
<gene>
    <name evidence="2" type="ORF">G7Y82_16625</name>
</gene>
<dbReference type="PANTHER" id="PTHR43798">
    <property type="entry name" value="MONOACYLGLYCEROL LIPASE"/>
    <property type="match status" value="1"/>
</dbReference>
<dbReference type="PRINTS" id="PR00412">
    <property type="entry name" value="EPOXHYDRLASE"/>
</dbReference>
<organism evidence="2 3">
    <name type="scientific">Solimonas marina</name>
    <dbReference type="NCBI Taxonomy" id="2714601"/>
    <lineage>
        <taxon>Bacteria</taxon>
        <taxon>Pseudomonadati</taxon>
        <taxon>Pseudomonadota</taxon>
        <taxon>Gammaproteobacteria</taxon>
        <taxon>Nevskiales</taxon>
        <taxon>Nevskiaceae</taxon>
        <taxon>Solimonas</taxon>
    </lineage>
</organism>
<dbReference type="InterPro" id="IPR029058">
    <property type="entry name" value="AB_hydrolase_fold"/>
</dbReference>
<keyword evidence="3" id="KW-1185">Reference proteome</keyword>
<dbReference type="PRINTS" id="PR00111">
    <property type="entry name" value="ABHYDROLASE"/>
</dbReference>
<dbReference type="GO" id="GO:0047372">
    <property type="term" value="F:monoacylglycerol lipase activity"/>
    <property type="evidence" value="ECO:0007669"/>
    <property type="project" value="TreeGrafter"/>
</dbReference>
<name>A0A969WFT9_9GAMM</name>
<comment type="caution">
    <text evidence="2">The sequence shown here is derived from an EMBL/GenBank/DDBJ whole genome shotgun (WGS) entry which is preliminary data.</text>
</comment>
<sequence length="279" mass="30091">MTATPPALQTRRVATGLGELLLRVGGTGPAILFWPSLLMDGRMWLAQADYFIGRGYRVVLIDPPGAGGSAPLTRPFSFDECAQCIVQILDALEIERAHWVGNSWGGMIGGTFAAWAPQRIGVAVLMNATASPAGLRHRLEFPLLARVTRALGGIRWPLTETVIDAFVGPTTRRTRPQVVAHIRESLARVDTRSSYWAVTSVVPQRPDQRPRLATIRTPVLVVAGAEDRVFPVADAREMAAAIPGAQLDVLAGAAHLAGLECPERVNPMIEAFIKEHADA</sequence>
<reference evidence="2" key="1">
    <citation type="submission" date="2020-03" db="EMBL/GenBank/DDBJ databases">
        <title>Solimonas marina sp. nov., isolated from deep seawater of the Pacific Ocean.</title>
        <authorList>
            <person name="Liu X."/>
            <person name="Lai Q."/>
            <person name="Sun F."/>
            <person name="Gai Y."/>
            <person name="Li G."/>
            <person name="Shao Z."/>
        </authorList>
    </citation>
    <scope>NUCLEOTIDE SEQUENCE</scope>
    <source>
        <strain evidence="2">C16B3</strain>
    </source>
</reference>
<dbReference type="EMBL" id="JAAVXB010000010">
    <property type="protein sequence ID" value="NKF23940.1"/>
    <property type="molecule type" value="Genomic_DNA"/>
</dbReference>
<dbReference type="RefSeq" id="WP_168149255.1">
    <property type="nucleotide sequence ID" value="NZ_JAAVXB010000010.1"/>
</dbReference>
<dbReference type="SUPFAM" id="SSF53474">
    <property type="entry name" value="alpha/beta-Hydrolases"/>
    <property type="match status" value="1"/>
</dbReference>
<dbReference type="InterPro" id="IPR000073">
    <property type="entry name" value="AB_hydrolase_1"/>
</dbReference>